<comment type="caution">
    <text evidence="1">The sequence shown here is derived from an EMBL/GenBank/DDBJ whole genome shotgun (WGS) entry which is preliminary data.</text>
</comment>
<name>A0ACC0Q8E8_RHOML</name>
<protein>
    <submittedName>
        <fullName evidence="1">Uncharacterized protein</fullName>
    </submittedName>
</protein>
<keyword evidence="2" id="KW-1185">Reference proteome</keyword>
<evidence type="ECO:0000313" key="2">
    <source>
        <dbReference type="Proteomes" id="UP001062846"/>
    </source>
</evidence>
<dbReference type="EMBL" id="CM046388">
    <property type="protein sequence ID" value="KAI8574293.1"/>
    <property type="molecule type" value="Genomic_DNA"/>
</dbReference>
<accession>A0ACC0Q8E8</accession>
<reference evidence="1" key="1">
    <citation type="submission" date="2022-02" db="EMBL/GenBank/DDBJ databases">
        <title>Plant Genome Project.</title>
        <authorList>
            <person name="Zhang R.-G."/>
        </authorList>
    </citation>
    <scope>NUCLEOTIDE SEQUENCE</scope>
    <source>
        <strain evidence="1">AT1</strain>
    </source>
</reference>
<gene>
    <name evidence="1" type="ORF">RHMOL_Rhmol01G0343300</name>
</gene>
<dbReference type="Proteomes" id="UP001062846">
    <property type="component" value="Chromosome 1"/>
</dbReference>
<evidence type="ECO:0000313" key="1">
    <source>
        <dbReference type="EMBL" id="KAI8574293.1"/>
    </source>
</evidence>
<organism evidence="1 2">
    <name type="scientific">Rhododendron molle</name>
    <name type="common">Chinese azalea</name>
    <name type="synonym">Azalea mollis</name>
    <dbReference type="NCBI Taxonomy" id="49168"/>
    <lineage>
        <taxon>Eukaryota</taxon>
        <taxon>Viridiplantae</taxon>
        <taxon>Streptophyta</taxon>
        <taxon>Embryophyta</taxon>
        <taxon>Tracheophyta</taxon>
        <taxon>Spermatophyta</taxon>
        <taxon>Magnoliopsida</taxon>
        <taxon>eudicotyledons</taxon>
        <taxon>Gunneridae</taxon>
        <taxon>Pentapetalae</taxon>
        <taxon>asterids</taxon>
        <taxon>Ericales</taxon>
        <taxon>Ericaceae</taxon>
        <taxon>Ericoideae</taxon>
        <taxon>Rhodoreae</taxon>
        <taxon>Rhododendron</taxon>
    </lineage>
</organism>
<sequence length="55" mass="6430">MSSRVNDTPQKKLRLGFNLGKKNLPHRWPRQAIRIHAAQTQKQKLLHLPLLKLPL</sequence>
<proteinExistence type="predicted"/>